<comment type="caution">
    <text evidence="2">The sequence shown here is derived from an EMBL/GenBank/DDBJ whole genome shotgun (WGS) entry which is preliminary data.</text>
</comment>
<feature type="compositionally biased region" description="Pro residues" evidence="1">
    <location>
        <begin position="313"/>
        <end position="322"/>
    </location>
</feature>
<reference evidence="2 3" key="1">
    <citation type="journal article" date="2012" name="Genome Biol.">
        <title>The genome of the polar eukaryotic microalga coccomyxa subellipsoidea reveals traits of cold adaptation.</title>
        <authorList>
            <person name="Blanc G."/>
            <person name="Agarkova I."/>
            <person name="Grimwood J."/>
            <person name="Kuo A."/>
            <person name="Brueggeman A."/>
            <person name="Dunigan D."/>
            <person name="Gurnon J."/>
            <person name="Ladunga I."/>
            <person name="Lindquist E."/>
            <person name="Lucas S."/>
            <person name="Pangilinan J."/>
            <person name="Proschold T."/>
            <person name="Salamov A."/>
            <person name="Schmutz J."/>
            <person name="Weeks D."/>
            <person name="Yamada T."/>
            <person name="Claverie J.M."/>
            <person name="Grigoriev I."/>
            <person name="Van Etten J."/>
            <person name="Lomsadze A."/>
            <person name="Borodovsky M."/>
        </authorList>
    </citation>
    <scope>NUCLEOTIDE SEQUENCE [LARGE SCALE GENOMIC DNA]</scope>
    <source>
        <strain evidence="2 3">C-169</strain>
    </source>
</reference>
<feature type="region of interest" description="Disordered" evidence="1">
    <location>
        <begin position="150"/>
        <end position="174"/>
    </location>
</feature>
<feature type="region of interest" description="Disordered" evidence="1">
    <location>
        <begin position="428"/>
        <end position="477"/>
    </location>
</feature>
<dbReference type="KEGG" id="csl:COCSUDRAFT_61152"/>
<dbReference type="EMBL" id="AGSI01000003">
    <property type="protein sequence ID" value="EIE26162.1"/>
    <property type="molecule type" value="Genomic_DNA"/>
</dbReference>
<protein>
    <submittedName>
        <fullName evidence="2">Uncharacterized protein</fullName>
    </submittedName>
</protein>
<dbReference type="OrthoDB" id="515933at2759"/>
<feature type="compositionally biased region" description="Pro residues" evidence="1">
    <location>
        <begin position="456"/>
        <end position="471"/>
    </location>
</feature>
<sequence length="477" mass="51315">MDSPVTEVDDLGVSAALEKIISLESRLRQAIQNSHPLSSSFDRDAASADREREALLAVGGQLEMLEDKLRELRLLALDPREYDDRTVTLSQLDSLRRELIGTAKNNLKFVDFGKDVIKDVLAFAEVSENPSPRDAPLSPIEASLQGHYNSTTPLREASPVHSLGKPLEWDTPPRAKRDLRLHSDYLSNFDEPLPPPADSPAQEDHFGRRSITPEPPRYEEDVAERILGGSAGRSGSRSGTGKPRTAAARLLSNPLFAPPPPQPHDRLGCEGVHVDDDLYTSTNGGSRYQHDPEYGGKLSLSGWKEAKSGAAQPPQPTPPMPPDHPRVRELAGAETAAGPISDVQSEASSASAASWCAGPPAPRSRYIDAPTPAKQGSAGENPKSGRSANKSVFWLLKEAPRFVIAGAVVAAVATGFVKAADGVASVQKQRRVPRQSHMPADEVYPAPPFYNTSPTAVPPTGPLFPQLPPPEMLISRG</sequence>
<feature type="region of interest" description="Disordered" evidence="1">
    <location>
        <begin position="278"/>
        <end position="387"/>
    </location>
</feature>
<keyword evidence="3" id="KW-1185">Reference proteome</keyword>
<feature type="region of interest" description="Disordered" evidence="1">
    <location>
        <begin position="186"/>
        <end position="220"/>
    </location>
</feature>
<organism evidence="2 3">
    <name type="scientific">Coccomyxa subellipsoidea (strain C-169)</name>
    <name type="common">Green microalga</name>
    <dbReference type="NCBI Taxonomy" id="574566"/>
    <lineage>
        <taxon>Eukaryota</taxon>
        <taxon>Viridiplantae</taxon>
        <taxon>Chlorophyta</taxon>
        <taxon>core chlorophytes</taxon>
        <taxon>Trebouxiophyceae</taxon>
        <taxon>Trebouxiophyceae incertae sedis</taxon>
        <taxon>Coccomyxaceae</taxon>
        <taxon>Coccomyxa</taxon>
        <taxon>Coccomyxa subellipsoidea</taxon>
    </lineage>
</organism>
<dbReference type="Proteomes" id="UP000007264">
    <property type="component" value="Unassembled WGS sequence"/>
</dbReference>
<evidence type="ECO:0000313" key="2">
    <source>
        <dbReference type="EMBL" id="EIE26162.1"/>
    </source>
</evidence>
<dbReference type="GeneID" id="17044166"/>
<name>I0Z693_COCSC</name>
<evidence type="ECO:0000313" key="3">
    <source>
        <dbReference type="Proteomes" id="UP000007264"/>
    </source>
</evidence>
<dbReference type="RefSeq" id="XP_005650706.1">
    <property type="nucleotide sequence ID" value="XM_005650649.1"/>
</dbReference>
<dbReference type="AlphaFoldDB" id="I0Z693"/>
<accession>I0Z693</accession>
<proteinExistence type="predicted"/>
<gene>
    <name evidence="2" type="ORF">COCSUDRAFT_61152</name>
</gene>
<evidence type="ECO:0000256" key="1">
    <source>
        <dbReference type="SAM" id="MobiDB-lite"/>
    </source>
</evidence>